<evidence type="ECO:0000256" key="2">
    <source>
        <dbReference type="SAM" id="Phobius"/>
    </source>
</evidence>
<feature type="transmembrane region" description="Helical" evidence="2">
    <location>
        <begin position="20"/>
        <end position="42"/>
    </location>
</feature>
<feature type="transmembrane region" description="Helical" evidence="2">
    <location>
        <begin position="180"/>
        <end position="200"/>
    </location>
</feature>
<dbReference type="Proteomes" id="UP000035579">
    <property type="component" value="Chromosome"/>
</dbReference>
<accession>A0AAC8Q4B6</accession>
<feature type="transmembrane region" description="Helical" evidence="2">
    <location>
        <begin position="48"/>
        <end position="71"/>
    </location>
</feature>
<keyword evidence="2" id="KW-1133">Transmembrane helix</keyword>
<evidence type="ECO:0000313" key="4">
    <source>
        <dbReference type="Proteomes" id="UP000035579"/>
    </source>
</evidence>
<gene>
    <name evidence="3" type="ORF">AA314_02484</name>
</gene>
<dbReference type="KEGG" id="age:AA314_02484"/>
<feature type="transmembrane region" description="Helical" evidence="2">
    <location>
        <begin position="268"/>
        <end position="292"/>
    </location>
</feature>
<evidence type="ECO:0000313" key="3">
    <source>
        <dbReference type="EMBL" id="AKJ00858.1"/>
    </source>
</evidence>
<proteinExistence type="predicted"/>
<feature type="transmembrane region" description="Helical" evidence="2">
    <location>
        <begin position="83"/>
        <end position="101"/>
    </location>
</feature>
<feature type="transmembrane region" description="Helical" evidence="2">
    <location>
        <begin position="141"/>
        <end position="160"/>
    </location>
</feature>
<organism evidence="3 4">
    <name type="scientific">Archangium gephyra</name>
    <dbReference type="NCBI Taxonomy" id="48"/>
    <lineage>
        <taxon>Bacteria</taxon>
        <taxon>Pseudomonadati</taxon>
        <taxon>Myxococcota</taxon>
        <taxon>Myxococcia</taxon>
        <taxon>Myxococcales</taxon>
        <taxon>Cystobacterineae</taxon>
        <taxon>Archangiaceae</taxon>
        <taxon>Archangium</taxon>
    </lineage>
</organism>
<feature type="transmembrane region" description="Helical" evidence="2">
    <location>
        <begin position="107"/>
        <end position="129"/>
    </location>
</feature>
<keyword evidence="2" id="KW-0472">Membrane</keyword>
<sequence>MMSRFLAPSQAWLFGRGVDLTVFAGSALMSVALVLAAPALGAVGDTPLWAWALLVVCVDVAHVWSTLFRTYLDGDELRRRPGLYLAAPLAAYVLGVLAYLLSPGTFWRLFAYTALFHFIRQQYGWVALYGRKARVSDTERVLDAAAIYAATLGPVLWWHANLPRAFWWFVENDFVSGLPAWVGTGALVLQGLVLAAWAGFQGARILRGEGLQVGKVLLVLATGVTWFGGIVVARDDFAFTVMNVVLHGVPYFALLFRYTRGRLAEGGYGWLGPVVRAGLPGFLGVLGVLAFGEELLWDKLVWHERPLLFGEGGPVLPADVLALVVPLLALPQATHYVLDAFIWKTSREPRLLARLGWTRGAGEGSKAGTATHSGMAIPGMAD</sequence>
<keyword evidence="2" id="KW-0812">Transmembrane</keyword>
<feature type="region of interest" description="Disordered" evidence="1">
    <location>
        <begin position="363"/>
        <end position="382"/>
    </location>
</feature>
<feature type="transmembrane region" description="Helical" evidence="2">
    <location>
        <begin position="212"/>
        <end position="231"/>
    </location>
</feature>
<feature type="transmembrane region" description="Helical" evidence="2">
    <location>
        <begin position="320"/>
        <end position="342"/>
    </location>
</feature>
<reference evidence="3 4" key="1">
    <citation type="submission" date="2015-05" db="EMBL/GenBank/DDBJ databases">
        <title>Genome assembly of Archangium gephyra DSM 2261.</title>
        <authorList>
            <person name="Sharma G."/>
            <person name="Subramanian S."/>
        </authorList>
    </citation>
    <scope>NUCLEOTIDE SEQUENCE [LARGE SCALE GENOMIC DNA]</scope>
    <source>
        <strain evidence="3 4">DSM 2261</strain>
    </source>
</reference>
<evidence type="ECO:0000256" key="1">
    <source>
        <dbReference type="SAM" id="MobiDB-lite"/>
    </source>
</evidence>
<protein>
    <submittedName>
        <fullName evidence="3">Uncharacterized protein</fullName>
    </submittedName>
</protein>
<feature type="transmembrane region" description="Helical" evidence="2">
    <location>
        <begin position="237"/>
        <end position="256"/>
    </location>
</feature>
<dbReference type="AlphaFoldDB" id="A0AAC8Q4B6"/>
<name>A0AAC8Q4B6_9BACT</name>
<dbReference type="EMBL" id="CP011509">
    <property type="protein sequence ID" value="AKJ00858.1"/>
    <property type="molecule type" value="Genomic_DNA"/>
</dbReference>